<name>A0ABW5ZNZ6_9FLAO</name>
<evidence type="ECO:0000313" key="4">
    <source>
        <dbReference type="Proteomes" id="UP001597548"/>
    </source>
</evidence>
<dbReference type="EMBL" id="JBHUOS010000001">
    <property type="protein sequence ID" value="MFD2914689.1"/>
    <property type="molecule type" value="Genomic_DNA"/>
</dbReference>
<feature type="region of interest" description="Disordered" evidence="1">
    <location>
        <begin position="83"/>
        <end position="113"/>
    </location>
</feature>
<protein>
    <submittedName>
        <fullName evidence="3">FUSC family protein</fullName>
    </submittedName>
</protein>
<proteinExistence type="predicted"/>
<evidence type="ECO:0000256" key="1">
    <source>
        <dbReference type="SAM" id="MobiDB-lite"/>
    </source>
</evidence>
<feature type="transmembrane region" description="Helical" evidence="2">
    <location>
        <begin position="58"/>
        <end position="76"/>
    </location>
</feature>
<feature type="transmembrane region" description="Helical" evidence="2">
    <location>
        <begin position="30"/>
        <end position="46"/>
    </location>
</feature>
<comment type="caution">
    <text evidence="3">The sequence shown here is derived from an EMBL/GenBank/DDBJ whole genome shotgun (WGS) entry which is preliminary data.</text>
</comment>
<feature type="compositionally biased region" description="Acidic residues" evidence="1">
    <location>
        <begin position="93"/>
        <end position="113"/>
    </location>
</feature>
<keyword evidence="2" id="KW-0472">Membrane</keyword>
<dbReference type="Proteomes" id="UP001597548">
    <property type="component" value="Unassembled WGS sequence"/>
</dbReference>
<keyword evidence="2" id="KW-1133">Transmembrane helix</keyword>
<keyword evidence="2" id="KW-0812">Transmembrane</keyword>
<reference evidence="4" key="1">
    <citation type="journal article" date="2019" name="Int. J. Syst. Evol. Microbiol.">
        <title>The Global Catalogue of Microorganisms (GCM) 10K type strain sequencing project: providing services to taxonomists for standard genome sequencing and annotation.</title>
        <authorList>
            <consortium name="The Broad Institute Genomics Platform"/>
            <consortium name="The Broad Institute Genome Sequencing Center for Infectious Disease"/>
            <person name="Wu L."/>
            <person name="Ma J."/>
        </authorList>
    </citation>
    <scope>NUCLEOTIDE SEQUENCE [LARGE SCALE GENOMIC DNA]</scope>
    <source>
        <strain evidence="4">KCTC 32514</strain>
    </source>
</reference>
<dbReference type="RefSeq" id="WP_194507635.1">
    <property type="nucleotide sequence ID" value="NZ_JADILU010000003.1"/>
</dbReference>
<keyword evidence="4" id="KW-1185">Reference proteome</keyword>
<organism evidence="3 4">
    <name type="scientific">Psychroserpens luteus</name>
    <dbReference type="NCBI Taxonomy" id="1434066"/>
    <lineage>
        <taxon>Bacteria</taxon>
        <taxon>Pseudomonadati</taxon>
        <taxon>Bacteroidota</taxon>
        <taxon>Flavobacteriia</taxon>
        <taxon>Flavobacteriales</taxon>
        <taxon>Flavobacteriaceae</taxon>
        <taxon>Psychroserpens</taxon>
    </lineage>
</organism>
<evidence type="ECO:0000313" key="3">
    <source>
        <dbReference type="EMBL" id="MFD2914689.1"/>
    </source>
</evidence>
<accession>A0ABW5ZNZ6</accession>
<sequence length="113" mass="12700">MKKIFLILGFITSILALILAVTPLFKIAFIPAIAALVFGVLTLVLSKDKQQNKKSIQLVFLITIIALALTTYKTVFTKSEVGNTEQMEQKEEQIEEESIEDLEDIEIDDIDIE</sequence>
<evidence type="ECO:0000256" key="2">
    <source>
        <dbReference type="SAM" id="Phobius"/>
    </source>
</evidence>
<gene>
    <name evidence="3" type="ORF">ACFS29_03485</name>
</gene>